<feature type="transmembrane region" description="Helical" evidence="2">
    <location>
        <begin position="495"/>
        <end position="519"/>
    </location>
</feature>
<feature type="region of interest" description="Disordered" evidence="1">
    <location>
        <begin position="1"/>
        <end position="30"/>
    </location>
</feature>
<protein>
    <recommendedName>
        <fullName evidence="3">Reverse transcriptase domain-containing protein</fullName>
    </recommendedName>
</protein>
<dbReference type="EnsemblPlants" id="HORVU.MOREX.r3.7HG0649170.1">
    <property type="protein sequence ID" value="HORVU.MOREX.r3.7HG0649170.1.CDS1"/>
    <property type="gene ID" value="HORVU.MOREX.r3.7HG0649170"/>
</dbReference>
<dbReference type="PANTHER" id="PTHR33116:SF87">
    <property type="entry name" value="OS01G0158850 PROTEIN"/>
    <property type="match status" value="1"/>
</dbReference>
<name>A0A8I6YB15_HORVV</name>
<evidence type="ECO:0000313" key="4">
    <source>
        <dbReference type="EnsemblPlants" id="HORVU.MOREX.r3.7HG0649170.1.CDS1"/>
    </source>
</evidence>
<evidence type="ECO:0000256" key="1">
    <source>
        <dbReference type="SAM" id="MobiDB-lite"/>
    </source>
</evidence>
<organism evidence="4 5">
    <name type="scientific">Hordeum vulgare subsp. vulgare</name>
    <name type="common">Domesticated barley</name>
    <dbReference type="NCBI Taxonomy" id="112509"/>
    <lineage>
        <taxon>Eukaryota</taxon>
        <taxon>Viridiplantae</taxon>
        <taxon>Streptophyta</taxon>
        <taxon>Embryophyta</taxon>
        <taxon>Tracheophyta</taxon>
        <taxon>Spermatophyta</taxon>
        <taxon>Magnoliopsida</taxon>
        <taxon>Liliopsida</taxon>
        <taxon>Poales</taxon>
        <taxon>Poaceae</taxon>
        <taxon>BOP clade</taxon>
        <taxon>Pooideae</taxon>
        <taxon>Triticodae</taxon>
        <taxon>Triticeae</taxon>
        <taxon>Hordeinae</taxon>
        <taxon>Hordeum</taxon>
    </lineage>
</organism>
<dbReference type="PROSITE" id="PS50878">
    <property type="entry name" value="RT_POL"/>
    <property type="match status" value="1"/>
</dbReference>
<dbReference type="Gramene" id="HORVU.MOREX.r3.7HG0649170.1">
    <property type="protein sequence ID" value="HORVU.MOREX.r3.7HG0649170.1.CDS1"/>
    <property type="gene ID" value="HORVU.MOREX.r3.7HG0649170"/>
</dbReference>
<reference evidence="4" key="2">
    <citation type="submission" date="2020-10" db="EMBL/GenBank/DDBJ databases">
        <authorList>
            <person name="Scholz U."/>
            <person name="Mascher M."/>
            <person name="Fiebig A."/>
        </authorList>
    </citation>
    <scope>NUCLEOTIDE SEQUENCE [LARGE SCALE GENOMIC DNA]</scope>
    <source>
        <strain evidence="4">cv. Morex</strain>
    </source>
</reference>
<dbReference type="InterPro" id="IPR000477">
    <property type="entry name" value="RT_dom"/>
</dbReference>
<dbReference type="PANTHER" id="PTHR33116">
    <property type="entry name" value="REVERSE TRANSCRIPTASE ZINC-BINDING DOMAIN-CONTAINING PROTEIN-RELATED-RELATED"/>
    <property type="match status" value="1"/>
</dbReference>
<feature type="compositionally biased region" description="Basic and acidic residues" evidence="1">
    <location>
        <begin position="20"/>
        <end position="30"/>
    </location>
</feature>
<evidence type="ECO:0000313" key="5">
    <source>
        <dbReference type="Proteomes" id="UP000011116"/>
    </source>
</evidence>
<keyword evidence="2" id="KW-1133">Transmembrane helix</keyword>
<keyword evidence="2" id="KW-0812">Transmembrane</keyword>
<dbReference type="Proteomes" id="UP000011116">
    <property type="component" value="Chromosome 7H"/>
</dbReference>
<feature type="domain" description="Reverse transcriptase" evidence="3">
    <location>
        <begin position="182"/>
        <end position="460"/>
    </location>
</feature>
<dbReference type="Pfam" id="PF00078">
    <property type="entry name" value="RVT_1"/>
    <property type="match status" value="1"/>
</dbReference>
<dbReference type="InterPro" id="IPR043502">
    <property type="entry name" value="DNA/RNA_pol_sf"/>
</dbReference>
<accession>A0A8I6YB15</accession>
<proteinExistence type="predicted"/>
<evidence type="ECO:0000259" key="3">
    <source>
        <dbReference type="PROSITE" id="PS50878"/>
    </source>
</evidence>
<dbReference type="SMR" id="A0A8I6YB15"/>
<sequence length="652" mass="75908">MKGRQRTRLNNEFESSFEAENERSSKNEAEQRVRVLLREEEMKWALRAKVRAIVQGDNNTKFFHLIANGKHRKKRILQLEQDEGTIVGHENLKLYISNYYKRLFGAPDHSFVSMDEHRVEDIPQVGQAHNESLSAPFLEKEVLQAIEGMKNGKAPGPDGFPAEFYKKCWHIIKKDLMSMFHDLFSGHLQLFHLNFGTITLLPKKKGAMRIEQFRPICLLNVSFKIFTKVETDRLTKMAHSMVLSSQTAFMLGRNILEGVVVLHETLHELHSKKLDGVLFKVDFEKAYDKVNWSFLQQTLRMKGFGEIWRKHIDCFIKQGSVGIKVNDDVGHFFHTLKGLRQGDHMSSILFNIVADMLALMIRRANEKDLVGGLVPHLVDEGVSILQYADDTILFMEHTLKKARNMKLILCLFEQLSGLKINFNKSEFFCFVNAKAEQLTYNQLFGCEGGNLPFTYLEIPIHHRKLTNKEWKCIEDRFEKKLSCWKGKLLSYGGRLVLVNSVLTSMPMFLLSFFEVLVGVRNRLDFYRSRFFWQSDEVKTKYRLARWDIICRPKEQGGLGIENLEVKNRCLLSKWLFRLSVKTEDMWVQILRNKYLQQKTLAQVTARPGDSLFWKGLMRSKTVFFNRTRFIIGNGESTRFWKDTLLGEEPLAL</sequence>
<reference evidence="4" key="3">
    <citation type="submission" date="2022-01" db="UniProtKB">
        <authorList>
            <consortium name="EnsemblPlants"/>
        </authorList>
    </citation>
    <scope>IDENTIFICATION</scope>
    <source>
        <strain evidence="4">subsp. vulgare</strain>
    </source>
</reference>
<keyword evidence="2" id="KW-0472">Membrane</keyword>
<reference evidence="5" key="1">
    <citation type="journal article" date="2012" name="Nature">
        <title>A physical, genetic and functional sequence assembly of the barley genome.</title>
        <authorList>
            <consortium name="The International Barley Genome Sequencing Consortium"/>
            <person name="Mayer K.F."/>
            <person name="Waugh R."/>
            <person name="Brown J.W."/>
            <person name="Schulman A."/>
            <person name="Langridge P."/>
            <person name="Platzer M."/>
            <person name="Fincher G.B."/>
            <person name="Muehlbauer G.J."/>
            <person name="Sato K."/>
            <person name="Close T.J."/>
            <person name="Wise R.P."/>
            <person name="Stein N."/>
        </authorList>
    </citation>
    <scope>NUCLEOTIDE SEQUENCE [LARGE SCALE GENOMIC DNA]</scope>
    <source>
        <strain evidence="5">cv. Morex</strain>
    </source>
</reference>
<dbReference type="CDD" id="cd01650">
    <property type="entry name" value="RT_nLTR_like"/>
    <property type="match status" value="1"/>
</dbReference>
<dbReference type="AlphaFoldDB" id="A0A8I6YB15"/>
<keyword evidence="5" id="KW-1185">Reference proteome</keyword>
<evidence type="ECO:0000256" key="2">
    <source>
        <dbReference type="SAM" id="Phobius"/>
    </source>
</evidence>
<dbReference type="SUPFAM" id="SSF56672">
    <property type="entry name" value="DNA/RNA polymerases"/>
    <property type="match status" value="1"/>
</dbReference>